<keyword evidence="2" id="KW-0902">Two-component regulatory system</keyword>
<dbReference type="CDD" id="cd00383">
    <property type="entry name" value="trans_reg_C"/>
    <property type="match status" value="1"/>
</dbReference>
<dbReference type="SUPFAM" id="SSF46894">
    <property type="entry name" value="C-terminal effector domain of the bipartite response regulators"/>
    <property type="match status" value="1"/>
</dbReference>
<evidence type="ECO:0000256" key="5">
    <source>
        <dbReference type="PROSITE-ProRule" id="PRU01091"/>
    </source>
</evidence>
<dbReference type="InterPro" id="IPR016032">
    <property type="entry name" value="Sig_transdc_resp-reg_C-effctor"/>
</dbReference>
<dbReference type="InterPro" id="IPR001867">
    <property type="entry name" value="OmpR/PhoB-type_DNA-bd"/>
</dbReference>
<dbReference type="InterPro" id="IPR039420">
    <property type="entry name" value="WalR-like"/>
</dbReference>
<dbReference type="Gene3D" id="1.10.10.10">
    <property type="entry name" value="Winged helix-like DNA-binding domain superfamily/Winged helix DNA-binding domain"/>
    <property type="match status" value="1"/>
</dbReference>
<feature type="domain" description="Response regulatory" evidence="6">
    <location>
        <begin position="2"/>
        <end position="123"/>
    </location>
</feature>
<feature type="domain" description="OmpR/PhoB-type" evidence="7">
    <location>
        <begin position="137"/>
        <end position="236"/>
    </location>
</feature>
<evidence type="ECO:0000256" key="1">
    <source>
        <dbReference type="ARBA" id="ARBA00022553"/>
    </source>
</evidence>
<dbReference type="PROSITE" id="PS51755">
    <property type="entry name" value="OMPR_PHOB"/>
    <property type="match status" value="1"/>
</dbReference>
<dbReference type="InterPro" id="IPR001789">
    <property type="entry name" value="Sig_transdc_resp-reg_receiver"/>
</dbReference>
<name>A0ABQ6YBV6_9GAMM</name>
<feature type="modified residue" description="4-aspartylphosphate" evidence="4">
    <location>
        <position position="57"/>
    </location>
</feature>
<dbReference type="Proteomes" id="UP000771797">
    <property type="component" value="Unassembled WGS sequence"/>
</dbReference>
<keyword evidence="1 4" id="KW-0597">Phosphoprotein</keyword>
<dbReference type="InterPro" id="IPR036388">
    <property type="entry name" value="WH-like_DNA-bd_sf"/>
</dbReference>
<dbReference type="Gene3D" id="3.40.50.2300">
    <property type="match status" value="1"/>
</dbReference>
<keyword evidence="9" id="KW-1185">Reference proteome</keyword>
<evidence type="ECO:0000313" key="8">
    <source>
        <dbReference type="EMBL" id="KAF0807606.1"/>
    </source>
</evidence>
<protein>
    <submittedName>
        <fullName evidence="8">Two-component regulator</fullName>
    </submittedName>
</protein>
<dbReference type="SMART" id="SM00862">
    <property type="entry name" value="Trans_reg_C"/>
    <property type="match status" value="1"/>
</dbReference>
<dbReference type="PANTHER" id="PTHR48111">
    <property type="entry name" value="REGULATOR OF RPOS"/>
    <property type="match status" value="1"/>
</dbReference>
<dbReference type="SMART" id="SM00448">
    <property type="entry name" value="REC"/>
    <property type="match status" value="1"/>
</dbReference>
<dbReference type="Pfam" id="PF00072">
    <property type="entry name" value="Response_reg"/>
    <property type="match status" value="1"/>
</dbReference>
<dbReference type="Pfam" id="PF00486">
    <property type="entry name" value="Trans_reg_C"/>
    <property type="match status" value="1"/>
</dbReference>
<organism evidence="8 9">
    <name type="scientific">Alcanivorax xiamenensis</name>
    <dbReference type="NCBI Taxonomy" id="1177156"/>
    <lineage>
        <taxon>Bacteria</taxon>
        <taxon>Pseudomonadati</taxon>
        <taxon>Pseudomonadota</taxon>
        <taxon>Gammaproteobacteria</taxon>
        <taxon>Oceanospirillales</taxon>
        <taxon>Alcanivoracaceae</taxon>
        <taxon>Alcanivorax</taxon>
    </lineage>
</organism>
<comment type="caution">
    <text evidence="8">The sequence shown here is derived from an EMBL/GenBank/DDBJ whole genome shotgun (WGS) entry which is preliminary data.</text>
</comment>
<feature type="DNA-binding region" description="OmpR/PhoB-type" evidence="5">
    <location>
        <begin position="137"/>
        <end position="236"/>
    </location>
</feature>
<evidence type="ECO:0000259" key="7">
    <source>
        <dbReference type="PROSITE" id="PS51755"/>
    </source>
</evidence>
<dbReference type="PANTHER" id="PTHR48111:SF40">
    <property type="entry name" value="PHOSPHATE REGULON TRANSCRIPTIONAL REGULATORY PROTEIN PHOB"/>
    <property type="match status" value="1"/>
</dbReference>
<keyword evidence="3 5" id="KW-0238">DNA-binding</keyword>
<gene>
    <name evidence="8" type="ORF">A6D6_00603</name>
</gene>
<evidence type="ECO:0000256" key="2">
    <source>
        <dbReference type="ARBA" id="ARBA00023012"/>
    </source>
</evidence>
<reference evidence="8 9" key="1">
    <citation type="submission" date="2012-09" db="EMBL/GenBank/DDBJ databases">
        <title>Genome Sequence of alkane-degrading Bacterium Alcanivorax sp. 6-D-6.</title>
        <authorList>
            <person name="Lai Q."/>
            <person name="Shao Z."/>
        </authorList>
    </citation>
    <scope>NUCLEOTIDE SEQUENCE [LARGE SCALE GENOMIC DNA]</scope>
    <source>
        <strain evidence="8 9">6-D-6</strain>
    </source>
</reference>
<evidence type="ECO:0000256" key="4">
    <source>
        <dbReference type="PROSITE-ProRule" id="PRU00169"/>
    </source>
</evidence>
<dbReference type="EMBL" id="AQPF01000003">
    <property type="protein sequence ID" value="KAF0807606.1"/>
    <property type="molecule type" value="Genomic_DNA"/>
</dbReference>
<evidence type="ECO:0000256" key="3">
    <source>
        <dbReference type="ARBA" id="ARBA00023125"/>
    </source>
</evidence>
<evidence type="ECO:0000313" key="9">
    <source>
        <dbReference type="Proteomes" id="UP000771797"/>
    </source>
</evidence>
<evidence type="ECO:0000259" key="6">
    <source>
        <dbReference type="PROSITE" id="PS50110"/>
    </source>
</evidence>
<dbReference type="InterPro" id="IPR011006">
    <property type="entry name" value="CheY-like_superfamily"/>
</dbReference>
<dbReference type="SUPFAM" id="SSF52172">
    <property type="entry name" value="CheY-like"/>
    <property type="match status" value="1"/>
</dbReference>
<dbReference type="RefSeq" id="WP_133491852.1">
    <property type="nucleotide sequence ID" value="NZ_AQPF01000003.1"/>
</dbReference>
<dbReference type="PROSITE" id="PS50110">
    <property type="entry name" value="RESPONSE_REGULATORY"/>
    <property type="match status" value="1"/>
</dbReference>
<sequence length="242" mass="27531">MHIAILDDEPAVLAQVSQALTGPWGRHKVTLKISTFSTCKELIQATKRHTFDLAILDWELPDGSGVEVLTWFTSYLESPPPVIMLTVRNSEQDVVEALTSGAEDFINKPFRARELKARAIAVLRRRNGPLSVEKGREEDPSHGNIVFDVNRQTLHRDGQSVKLTHQEYRLAFLLFSNLGRPLARAYLYEYVWGKDEQFSSRTLDVHIYRVRRKLGLTPDHGWQLNAVYGYGYRLQEADPSAG</sequence>
<accession>A0ABQ6YBV6</accession>
<proteinExistence type="predicted"/>